<keyword evidence="2" id="KW-1185">Reference proteome</keyword>
<protein>
    <submittedName>
        <fullName evidence="1">Uncharacterized protein</fullName>
    </submittedName>
</protein>
<organism evidence="1 2">
    <name type="scientific">Trifolium medium</name>
    <dbReference type="NCBI Taxonomy" id="97028"/>
    <lineage>
        <taxon>Eukaryota</taxon>
        <taxon>Viridiplantae</taxon>
        <taxon>Streptophyta</taxon>
        <taxon>Embryophyta</taxon>
        <taxon>Tracheophyta</taxon>
        <taxon>Spermatophyta</taxon>
        <taxon>Magnoliopsida</taxon>
        <taxon>eudicotyledons</taxon>
        <taxon>Gunneridae</taxon>
        <taxon>Pentapetalae</taxon>
        <taxon>rosids</taxon>
        <taxon>fabids</taxon>
        <taxon>Fabales</taxon>
        <taxon>Fabaceae</taxon>
        <taxon>Papilionoideae</taxon>
        <taxon>50 kb inversion clade</taxon>
        <taxon>NPAAA clade</taxon>
        <taxon>Hologalegina</taxon>
        <taxon>IRL clade</taxon>
        <taxon>Trifolieae</taxon>
        <taxon>Trifolium</taxon>
    </lineage>
</organism>
<accession>A0A392SG98</accession>
<evidence type="ECO:0000313" key="1">
    <source>
        <dbReference type="EMBL" id="MCI47933.1"/>
    </source>
</evidence>
<comment type="caution">
    <text evidence="1">The sequence shown here is derived from an EMBL/GenBank/DDBJ whole genome shotgun (WGS) entry which is preliminary data.</text>
</comment>
<name>A0A392SG98_9FABA</name>
<dbReference type="Proteomes" id="UP000265520">
    <property type="component" value="Unassembled WGS sequence"/>
</dbReference>
<sequence length="61" mass="6830">ILDTSWWAMVAMTIKGNISFGVPPGYSSSLNVRFGEPDSLVRLALVGLECDFRLYFEAERC</sequence>
<proteinExistence type="predicted"/>
<dbReference type="AlphaFoldDB" id="A0A392SG98"/>
<evidence type="ECO:0000313" key="2">
    <source>
        <dbReference type="Proteomes" id="UP000265520"/>
    </source>
</evidence>
<feature type="non-terminal residue" evidence="1">
    <location>
        <position position="1"/>
    </location>
</feature>
<reference evidence="1 2" key="1">
    <citation type="journal article" date="2018" name="Front. Plant Sci.">
        <title>Red Clover (Trifolium pratense) and Zigzag Clover (T. medium) - A Picture of Genomic Similarities and Differences.</title>
        <authorList>
            <person name="Dluhosova J."/>
            <person name="Istvanek J."/>
            <person name="Nedelnik J."/>
            <person name="Repkova J."/>
        </authorList>
    </citation>
    <scope>NUCLEOTIDE SEQUENCE [LARGE SCALE GENOMIC DNA]</scope>
    <source>
        <strain evidence="2">cv. 10/8</strain>
        <tissue evidence="1">Leaf</tissue>
    </source>
</reference>
<dbReference type="EMBL" id="LXQA010379141">
    <property type="protein sequence ID" value="MCI47933.1"/>
    <property type="molecule type" value="Genomic_DNA"/>
</dbReference>